<dbReference type="EMBL" id="PPVL01000001">
    <property type="protein sequence ID" value="NNI78171.1"/>
    <property type="molecule type" value="Genomic_DNA"/>
</dbReference>
<proteinExistence type="inferred from homology"/>
<feature type="transmembrane region" description="Helical" evidence="8">
    <location>
        <begin position="153"/>
        <end position="172"/>
    </location>
</feature>
<evidence type="ECO:0000256" key="1">
    <source>
        <dbReference type="ARBA" id="ARBA00004651"/>
    </source>
</evidence>
<feature type="transmembrane region" description="Helical" evidence="8">
    <location>
        <begin position="429"/>
        <end position="449"/>
    </location>
</feature>
<evidence type="ECO:0000256" key="6">
    <source>
        <dbReference type="ARBA" id="ARBA00022989"/>
    </source>
</evidence>
<feature type="transmembrane region" description="Helical" evidence="8">
    <location>
        <begin position="242"/>
        <end position="259"/>
    </location>
</feature>
<dbReference type="NCBIfam" id="NF037994">
    <property type="entry name" value="DcuC_1"/>
    <property type="match status" value="1"/>
</dbReference>
<dbReference type="PANTHER" id="PTHR42002">
    <property type="entry name" value="ANAEROBIC C4-DICARBOXYLATE TRANSPORTER DCUC-RELATED"/>
    <property type="match status" value="1"/>
</dbReference>
<dbReference type="InterPro" id="IPR018385">
    <property type="entry name" value="C4_dicarb_anaerob_car-like"/>
</dbReference>
<feature type="transmembrane region" description="Helical" evidence="8">
    <location>
        <begin position="192"/>
        <end position="215"/>
    </location>
</feature>
<dbReference type="Pfam" id="PF03606">
    <property type="entry name" value="DcuC"/>
    <property type="match status" value="1"/>
</dbReference>
<keyword evidence="3" id="KW-0813">Transport</keyword>
<dbReference type="NCBIfam" id="TIGR00771">
    <property type="entry name" value="DcuC"/>
    <property type="match status" value="1"/>
</dbReference>
<evidence type="ECO:0000256" key="2">
    <source>
        <dbReference type="ARBA" id="ARBA00005275"/>
    </source>
</evidence>
<evidence type="ECO:0000313" key="9">
    <source>
        <dbReference type="EMBL" id="NNI78171.1"/>
    </source>
</evidence>
<evidence type="ECO:0000256" key="8">
    <source>
        <dbReference type="SAM" id="Phobius"/>
    </source>
</evidence>
<evidence type="ECO:0000256" key="4">
    <source>
        <dbReference type="ARBA" id="ARBA00022475"/>
    </source>
</evidence>
<dbReference type="NCBIfam" id="NF007937">
    <property type="entry name" value="PRK10654.1"/>
    <property type="match status" value="1"/>
</dbReference>
<feature type="transmembrane region" description="Helical" evidence="8">
    <location>
        <begin position="76"/>
        <end position="95"/>
    </location>
</feature>
<accession>A0A849CEF2</accession>
<keyword evidence="4" id="KW-1003">Cell membrane</keyword>
<reference evidence="9 10" key="1">
    <citation type="journal article" date="2018" name="Front. Microbiol.">
        <title>Genetic and Phylogenetic Characteristics of Pasteurella multocida Isolates From Different Host Species.</title>
        <authorList>
            <person name="Peng Z."/>
            <person name="Liang W."/>
            <person name="Wang F."/>
            <person name="Xu Z."/>
            <person name="Xie Z."/>
            <person name="Lian Z."/>
            <person name="Hua L."/>
            <person name="Zhou R."/>
            <person name="Chen H."/>
            <person name="Wu B."/>
        </authorList>
    </citation>
    <scope>NUCLEOTIDE SEQUENCE [LARGE SCALE GENOMIC DNA]</scope>
    <source>
        <strain evidence="9 10">HNA06</strain>
    </source>
</reference>
<feature type="transmembrane region" description="Helical" evidence="8">
    <location>
        <begin position="340"/>
        <end position="360"/>
    </location>
</feature>
<protein>
    <submittedName>
        <fullName evidence="9">Anaerobic C4-dicarboxylate transporter DcuC</fullName>
    </submittedName>
</protein>
<feature type="transmembrane region" description="Helical" evidence="8">
    <location>
        <begin position="25"/>
        <end position="42"/>
    </location>
</feature>
<keyword evidence="6 8" id="KW-1133">Transmembrane helix</keyword>
<comment type="similarity">
    <text evidence="2">Belongs to the DcuC/DcuD transporter (TC 2.A.61) family.</text>
</comment>
<evidence type="ECO:0000256" key="5">
    <source>
        <dbReference type="ARBA" id="ARBA00022692"/>
    </source>
</evidence>
<sequence>MMDLIIGLIAVILVGYYIVKGYSATGVLMTVGLLLLLCSVLLDKAILPNSVKSTGSVYLDVFEYVKYLLMNRGGNLGMLIMVLCGFAAYMTHIGANDMVVKLASQPLKYIKSPYLLMIVAYFLACLMSLAVPSATGLGVLLMATLFPIMVNVGISRGAAASICASPAAIILSPTSGDVVLAAEVSKMPLLDFAFHLTLPISILAIISIAIAHFFWQRYLDRKEGHRAEMLAVSEIQTSAPRFYAILPFTPIVGVLVFDGKIAPELHIITIIVICLLLVALIDFLRTFSAKKVYENLNVAYQGMADAFSGVVILLVAAGVFAQGLSTIGFIHALIDSVQSVSSGGFLMMLALALITALAAITTGSGNAPFYAFVELIPKLAAHMGINPAYLTIPMLQASNIGRSLSPVSGVVVAVSGMAKISPFEVVKRISVPMLVGLIVVIVATEIMVVA</sequence>
<feature type="transmembrane region" description="Helical" evidence="8">
    <location>
        <begin position="265"/>
        <end position="285"/>
    </location>
</feature>
<feature type="transmembrane region" description="Helical" evidence="8">
    <location>
        <begin position="306"/>
        <end position="334"/>
    </location>
</feature>
<feature type="transmembrane region" description="Helical" evidence="8">
    <location>
        <begin position="115"/>
        <end position="141"/>
    </location>
</feature>
<comment type="caution">
    <text evidence="9">The sequence shown here is derived from an EMBL/GenBank/DDBJ whole genome shotgun (WGS) entry which is preliminary data.</text>
</comment>
<keyword evidence="7 8" id="KW-0472">Membrane</keyword>
<dbReference type="Proteomes" id="UP000540079">
    <property type="component" value="Unassembled WGS sequence"/>
</dbReference>
<evidence type="ECO:0000256" key="7">
    <source>
        <dbReference type="ARBA" id="ARBA00023136"/>
    </source>
</evidence>
<comment type="subcellular location">
    <subcellularLocation>
        <location evidence="1">Cell membrane</location>
        <topology evidence="1">Multi-pass membrane protein</topology>
    </subcellularLocation>
</comment>
<evidence type="ECO:0000256" key="3">
    <source>
        <dbReference type="ARBA" id="ARBA00022448"/>
    </source>
</evidence>
<keyword evidence="5 8" id="KW-0812">Transmembrane</keyword>
<dbReference type="GO" id="GO:0015556">
    <property type="term" value="F:C4-dicarboxylate transmembrane transporter activity"/>
    <property type="evidence" value="ECO:0007669"/>
    <property type="project" value="InterPro"/>
</dbReference>
<name>A0A849CEF2_PASMD</name>
<evidence type="ECO:0000313" key="10">
    <source>
        <dbReference type="Proteomes" id="UP000540079"/>
    </source>
</evidence>
<dbReference type="InterPro" id="IPR004669">
    <property type="entry name" value="C4_dicarb_anaerob_car"/>
</dbReference>
<dbReference type="PANTHER" id="PTHR42002:SF2">
    <property type="entry name" value="ANAEROBIC C4-DICARBOXYLATE TRANSPORTER DCUC-RELATED"/>
    <property type="match status" value="1"/>
</dbReference>
<dbReference type="GO" id="GO:0005886">
    <property type="term" value="C:plasma membrane"/>
    <property type="evidence" value="ECO:0007669"/>
    <property type="project" value="UniProtKB-SubCell"/>
</dbReference>
<gene>
    <name evidence="9" type="ORF">C2800_01780</name>
</gene>
<dbReference type="AlphaFoldDB" id="A0A849CEF2"/>
<organism evidence="9 10">
    <name type="scientific">Pasteurella multocida</name>
    <dbReference type="NCBI Taxonomy" id="747"/>
    <lineage>
        <taxon>Bacteria</taxon>
        <taxon>Pseudomonadati</taxon>
        <taxon>Pseudomonadota</taxon>
        <taxon>Gammaproteobacteria</taxon>
        <taxon>Pasteurellales</taxon>
        <taxon>Pasteurellaceae</taxon>
        <taxon>Pasteurella</taxon>
    </lineage>
</organism>